<reference evidence="2 3" key="1">
    <citation type="journal article" date="2023" name="Hortic Res">
        <title>Pangenome of water caltrop reveals structural variations and asymmetric subgenome divergence after allopolyploidization.</title>
        <authorList>
            <person name="Zhang X."/>
            <person name="Chen Y."/>
            <person name="Wang L."/>
            <person name="Yuan Y."/>
            <person name="Fang M."/>
            <person name="Shi L."/>
            <person name="Lu R."/>
            <person name="Comes H.P."/>
            <person name="Ma Y."/>
            <person name="Chen Y."/>
            <person name="Huang G."/>
            <person name="Zhou Y."/>
            <person name="Zheng Z."/>
            <person name="Qiu Y."/>
        </authorList>
    </citation>
    <scope>NUCLEOTIDE SEQUENCE [LARGE SCALE GENOMIC DNA]</scope>
    <source>
        <tissue evidence="2">Roots</tissue>
    </source>
</reference>
<organism evidence="2 3">
    <name type="scientific">Trapa incisa</name>
    <dbReference type="NCBI Taxonomy" id="236973"/>
    <lineage>
        <taxon>Eukaryota</taxon>
        <taxon>Viridiplantae</taxon>
        <taxon>Streptophyta</taxon>
        <taxon>Embryophyta</taxon>
        <taxon>Tracheophyta</taxon>
        <taxon>Spermatophyta</taxon>
        <taxon>Magnoliopsida</taxon>
        <taxon>eudicotyledons</taxon>
        <taxon>Gunneridae</taxon>
        <taxon>Pentapetalae</taxon>
        <taxon>rosids</taxon>
        <taxon>malvids</taxon>
        <taxon>Myrtales</taxon>
        <taxon>Lythraceae</taxon>
        <taxon>Trapa</taxon>
    </lineage>
</organism>
<dbReference type="PANTHER" id="PTHR34958">
    <property type="entry name" value="CONDITIONAL LOSS-OF-GROWTH 1"/>
    <property type="match status" value="1"/>
</dbReference>
<comment type="caution">
    <text evidence="2">The sequence shown here is derived from an EMBL/GenBank/DDBJ whole genome shotgun (WGS) entry which is preliminary data.</text>
</comment>
<dbReference type="AlphaFoldDB" id="A0AAN7Q8P1"/>
<dbReference type="EMBL" id="JAXIOK010000010">
    <property type="protein sequence ID" value="KAK4761284.1"/>
    <property type="molecule type" value="Genomic_DNA"/>
</dbReference>
<dbReference type="PANTHER" id="PTHR34958:SF1">
    <property type="entry name" value="ARMADILLO-LIKE HELICAL DOMAIN-CONTAINING PROTEIN"/>
    <property type="match status" value="1"/>
</dbReference>
<keyword evidence="3" id="KW-1185">Reference proteome</keyword>
<name>A0AAN7Q8P1_9MYRT</name>
<sequence>MEPELAVPSRIRHHRYHHHQVLPRPYRGGCQELSLRAEAQEARSTEESHLQADHGKIRVTLCATTDNIALGVAVGSKGRGNLPGAASDIRATLLLLLIGKCTADHSAFLEVGGGEFFSFSSEGKNNLSICVIIICAVCFAISAEHLYFIVLAEDDDGKARKVSTYASESCFQSTTGNEITIFLSRVSFG</sequence>
<keyword evidence="1" id="KW-1133">Transmembrane helix</keyword>
<proteinExistence type="predicted"/>
<accession>A0AAN7Q8P1</accession>
<keyword evidence="1" id="KW-0472">Membrane</keyword>
<feature type="transmembrane region" description="Helical" evidence="1">
    <location>
        <begin position="127"/>
        <end position="150"/>
    </location>
</feature>
<gene>
    <name evidence="2" type="ORF">SAY87_006177</name>
</gene>
<keyword evidence="1" id="KW-0812">Transmembrane</keyword>
<protein>
    <submittedName>
        <fullName evidence="2">Uncharacterized protein</fullName>
    </submittedName>
</protein>
<evidence type="ECO:0000313" key="2">
    <source>
        <dbReference type="EMBL" id="KAK4761284.1"/>
    </source>
</evidence>
<evidence type="ECO:0000313" key="3">
    <source>
        <dbReference type="Proteomes" id="UP001345219"/>
    </source>
</evidence>
<dbReference type="Proteomes" id="UP001345219">
    <property type="component" value="Chromosome 5"/>
</dbReference>
<evidence type="ECO:0000256" key="1">
    <source>
        <dbReference type="SAM" id="Phobius"/>
    </source>
</evidence>